<evidence type="ECO:0000313" key="1">
    <source>
        <dbReference type="EMBL" id="MDQ0904314.1"/>
    </source>
</evidence>
<dbReference type="InterPro" id="IPR026337">
    <property type="entry name" value="AKG_HExxH"/>
</dbReference>
<accession>A0AAW8F3C9</accession>
<evidence type="ECO:0008006" key="3">
    <source>
        <dbReference type="Google" id="ProtNLM"/>
    </source>
</evidence>
<comment type="caution">
    <text evidence="1">The sequence shown here is derived from an EMBL/GenBank/DDBJ whole genome shotgun (WGS) entry which is preliminary data.</text>
</comment>
<dbReference type="RefSeq" id="WP_306971882.1">
    <property type="nucleotide sequence ID" value="NZ_JAUSZV010000001.1"/>
</dbReference>
<gene>
    <name evidence="1" type="ORF">QFZ22_000299</name>
</gene>
<dbReference type="AlphaFoldDB" id="A0AAW8F3C9"/>
<dbReference type="NCBIfam" id="TIGR04267">
    <property type="entry name" value="mod_HExxH"/>
    <property type="match status" value="1"/>
</dbReference>
<name>A0AAW8F3C9_9ACTN</name>
<protein>
    <recommendedName>
        <fullName evidence="3">HEXXH motif domain-containing protein</fullName>
    </recommendedName>
</protein>
<dbReference type="EMBL" id="JAUSZV010000001">
    <property type="protein sequence ID" value="MDQ0904314.1"/>
    <property type="molecule type" value="Genomic_DNA"/>
</dbReference>
<dbReference type="Proteomes" id="UP001234216">
    <property type="component" value="Unassembled WGS sequence"/>
</dbReference>
<reference evidence="1" key="1">
    <citation type="submission" date="2023-07" db="EMBL/GenBank/DDBJ databases">
        <title>Comparative genomics of wheat-associated soil bacteria to identify genetic determinants of phenazine resistance.</title>
        <authorList>
            <person name="Mouncey N."/>
        </authorList>
    </citation>
    <scope>NUCLEOTIDE SEQUENCE</scope>
    <source>
        <strain evidence="1">V4I22</strain>
    </source>
</reference>
<sequence>MAAESFMTSPARAAELWEALGGTPFLSDHFQPRALLSLAAVTRRKVNPTAHPTLAEYLDPLKATEIFRTNARCQTDGIESGPMAPAHLQLIEAAVERITQRMPHWAPLFAIPIHYRHMPGSSISCTTALIPQTIFLGTPAFAHDQLLEETLIHEHAHVWLTFVSELCDLQVEGSLPRFTLPSGTSGKSLRGVLLAGHFAAAASLYFLRREADLGVRNRGAELTDYLDGCVDTAAGQPDLSPIGQLVHADLSACAHQLRTTLEVDSRSPAS</sequence>
<organism evidence="1 2">
    <name type="scientific">Streptomyces canus</name>
    <dbReference type="NCBI Taxonomy" id="58343"/>
    <lineage>
        <taxon>Bacteria</taxon>
        <taxon>Bacillati</taxon>
        <taxon>Actinomycetota</taxon>
        <taxon>Actinomycetes</taxon>
        <taxon>Kitasatosporales</taxon>
        <taxon>Streptomycetaceae</taxon>
        <taxon>Streptomyces</taxon>
        <taxon>Streptomyces aurantiacus group</taxon>
    </lineage>
</organism>
<proteinExistence type="predicted"/>
<evidence type="ECO:0000313" key="2">
    <source>
        <dbReference type="Proteomes" id="UP001234216"/>
    </source>
</evidence>